<dbReference type="InterPro" id="IPR029058">
    <property type="entry name" value="AB_hydrolase_fold"/>
</dbReference>
<dbReference type="PANTHER" id="PTHR37574">
    <property type="entry name" value="LIPASE B"/>
    <property type="match status" value="1"/>
</dbReference>
<dbReference type="InterPro" id="IPR053228">
    <property type="entry name" value="Stereospecific_Lipase"/>
</dbReference>
<sequence>SEGPYLHQSRSTALEKAPTSTCAPLLLRSWHTDITNVALQDVCPADLASEHLAVGTYDAVAYALALDALDHHGPASPARIDPAVCGKLFMPGVDPVRFAANYAALGAVIAQQLTLAPKSPHGEPELKPYTLRQG</sequence>
<evidence type="ECO:0000313" key="2">
    <source>
        <dbReference type="Proteomes" id="UP001550348"/>
    </source>
</evidence>
<proteinExistence type="predicted"/>
<comment type="caution">
    <text evidence="1">The sequence shown here is derived from an EMBL/GenBank/DDBJ whole genome shotgun (WGS) entry which is preliminary data.</text>
</comment>
<gene>
    <name evidence="1" type="ORF">ABZ071_27395</name>
</gene>
<feature type="non-terminal residue" evidence="1">
    <location>
        <position position="1"/>
    </location>
</feature>
<organism evidence="1 2">
    <name type="scientific">Micromonospora fulviviridis</name>
    <dbReference type="NCBI Taxonomy" id="47860"/>
    <lineage>
        <taxon>Bacteria</taxon>
        <taxon>Bacillati</taxon>
        <taxon>Actinomycetota</taxon>
        <taxon>Actinomycetes</taxon>
        <taxon>Micromonosporales</taxon>
        <taxon>Micromonosporaceae</taxon>
        <taxon>Micromonospora</taxon>
    </lineage>
</organism>
<reference evidence="1 2" key="1">
    <citation type="submission" date="2024-06" db="EMBL/GenBank/DDBJ databases">
        <title>The Natural Products Discovery Center: Release of the First 8490 Sequenced Strains for Exploring Actinobacteria Biosynthetic Diversity.</title>
        <authorList>
            <person name="Kalkreuter E."/>
            <person name="Kautsar S.A."/>
            <person name="Yang D."/>
            <person name="Bader C.D."/>
            <person name="Teijaro C.N."/>
            <person name="Fluegel L."/>
            <person name="Davis C.M."/>
            <person name="Simpson J.R."/>
            <person name="Lauterbach L."/>
            <person name="Steele A.D."/>
            <person name="Gui C."/>
            <person name="Meng S."/>
            <person name="Li G."/>
            <person name="Viehrig K."/>
            <person name="Ye F."/>
            <person name="Su P."/>
            <person name="Kiefer A.F."/>
            <person name="Nichols A."/>
            <person name="Cepeda A.J."/>
            <person name="Yan W."/>
            <person name="Fan B."/>
            <person name="Jiang Y."/>
            <person name="Adhikari A."/>
            <person name="Zheng C.-J."/>
            <person name="Schuster L."/>
            <person name="Cowan T.M."/>
            <person name="Smanski M.J."/>
            <person name="Chevrette M.G."/>
            <person name="De Carvalho L.P.S."/>
            <person name="Shen B."/>
        </authorList>
    </citation>
    <scope>NUCLEOTIDE SEQUENCE [LARGE SCALE GENOMIC DNA]</scope>
    <source>
        <strain evidence="1 2">NPDC006286</strain>
    </source>
</reference>
<keyword evidence="2" id="KW-1185">Reference proteome</keyword>
<dbReference type="Proteomes" id="UP001550348">
    <property type="component" value="Unassembled WGS sequence"/>
</dbReference>
<name>A0ABV2VT23_9ACTN</name>
<protein>
    <submittedName>
        <fullName evidence="1">Uncharacterized protein</fullName>
    </submittedName>
</protein>
<dbReference type="EMBL" id="JBEXRX010000115">
    <property type="protein sequence ID" value="MEU0155564.1"/>
    <property type="molecule type" value="Genomic_DNA"/>
</dbReference>
<accession>A0ABV2VT23</accession>
<dbReference type="PANTHER" id="PTHR37574:SF1">
    <property type="entry name" value="LIPASE B"/>
    <property type="match status" value="1"/>
</dbReference>
<dbReference type="Gene3D" id="3.40.50.1820">
    <property type="entry name" value="alpha/beta hydrolase"/>
    <property type="match status" value="1"/>
</dbReference>
<evidence type="ECO:0000313" key="1">
    <source>
        <dbReference type="EMBL" id="MEU0155564.1"/>
    </source>
</evidence>